<dbReference type="SUPFAM" id="SSF53474">
    <property type="entry name" value="alpha/beta-Hydrolases"/>
    <property type="match status" value="1"/>
</dbReference>
<dbReference type="SUPFAM" id="SSF52777">
    <property type="entry name" value="CoA-dependent acyltransferases"/>
    <property type="match status" value="2"/>
</dbReference>
<keyword evidence="5" id="KW-1185">Reference proteome</keyword>
<dbReference type="Gene3D" id="3.40.50.1820">
    <property type="entry name" value="alpha/beta hydrolase"/>
    <property type="match status" value="1"/>
</dbReference>
<dbReference type="PROSITE" id="PS00455">
    <property type="entry name" value="AMP_BINDING"/>
    <property type="match status" value="1"/>
</dbReference>
<dbReference type="InterPro" id="IPR044894">
    <property type="entry name" value="TubC_N_sf"/>
</dbReference>
<dbReference type="InterPro" id="IPR023213">
    <property type="entry name" value="CAT-like_dom_sf"/>
</dbReference>
<dbReference type="GO" id="GO:0043041">
    <property type="term" value="P:amino acid activation for nonribosomal peptide biosynthetic process"/>
    <property type="evidence" value="ECO:0007669"/>
    <property type="project" value="TreeGrafter"/>
</dbReference>
<dbReference type="SUPFAM" id="SSF56801">
    <property type="entry name" value="Acetyl-CoA synthetase-like"/>
    <property type="match status" value="1"/>
</dbReference>
<dbReference type="GO" id="GO:0031177">
    <property type="term" value="F:phosphopantetheine binding"/>
    <property type="evidence" value="ECO:0007669"/>
    <property type="project" value="TreeGrafter"/>
</dbReference>
<dbReference type="Gene3D" id="1.10.1200.10">
    <property type="entry name" value="ACP-like"/>
    <property type="match status" value="1"/>
</dbReference>
<dbReference type="InterPro" id="IPR000873">
    <property type="entry name" value="AMP-dep_synth/lig_dom"/>
</dbReference>
<dbReference type="Gene3D" id="3.30.559.30">
    <property type="entry name" value="Nonribosomal peptide synthetase, condensation domain"/>
    <property type="match status" value="1"/>
</dbReference>
<dbReference type="Gene3D" id="3.30.559.10">
    <property type="entry name" value="Chloramphenicol acetyltransferase-like domain"/>
    <property type="match status" value="1"/>
</dbReference>
<dbReference type="Gene3D" id="3.40.50.12780">
    <property type="entry name" value="N-terminal domain of ligase-like"/>
    <property type="match status" value="1"/>
</dbReference>
<dbReference type="GO" id="GO:0008610">
    <property type="term" value="P:lipid biosynthetic process"/>
    <property type="evidence" value="ECO:0007669"/>
    <property type="project" value="UniProtKB-ARBA"/>
</dbReference>
<dbReference type="Pfam" id="PF00501">
    <property type="entry name" value="AMP-binding"/>
    <property type="match status" value="1"/>
</dbReference>
<dbReference type="NCBIfam" id="TIGR01733">
    <property type="entry name" value="AA-adenyl-dom"/>
    <property type="match status" value="1"/>
</dbReference>
<dbReference type="InterPro" id="IPR001242">
    <property type="entry name" value="Condensation_dom"/>
</dbReference>
<dbReference type="InterPro" id="IPR045851">
    <property type="entry name" value="AMP-bd_C_sf"/>
</dbReference>
<comment type="cofactor">
    <cofactor evidence="1">
        <name>pantetheine 4'-phosphate</name>
        <dbReference type="ChEBI" id="CHEBI:47942"/>
    </cofactor>
</comment>
<dbReference type="GeneID" id="64408127"/>
<dbReference type="InterPro" id="IPR020845">
    <property type="entry name" value="AMP-binding_CS"/>
</dbReference>
<dbReference type="InterPro" id="IPR010071">
    <property type="entry name" value="AA_adenyl_dom"/>
</dbReference>
<dbReference type="Proteomes" id="UP000273044">
    <property type="component" value="Chromosome"/>
</dbReference>
<evidence type="ECO:0000259" key="3">
    <source>
        <dbReference type="PROSITE" id="PS50075"/>
    </source>
</evidence>
<dbReference type="InterPro" id="IPR042099">
    <property type="entry name" value="ANL_N_sf"/>
</dbReference>
<dbReference type="PANTHER" id="PTHR45527">
    <property type="entry name" value="NONRIBOSOMAL PEPTIDE SYNTHETASE"/>
    <property type="match status" value="1"/>
</dbReference>
<evidence type="ECO:0000256" key="2">
    <source>
        <dbReference type="ARBA" id="ARBA00022598"/>
    </source>
</evidence>
<evidence type="ECO:0000313" key="5">
    <source>
        <dbReference type="Proteomes" id="UP000273044"/>
    </source>
</evidence>
<dbReference type="Gene3D" id="1.10.10.1830">
    <property type="entry name" value="Non-ribosomal peptide synthase, adenylation domain"/>
    <property type="match status" value="1"/>
</dbReference>
<dbReference type="PANTHER" id="PTHR45527:SF10">
    <property type="entry name" value="PYOCHELIN SYNTHASE PCHF"/>
    <property type="match status" value="1"/>
</dbReference>
<dbReference type="InterPro" id="IPR009081">
    <property type="entry name" value="PP-bd_ACP"/>
</dbReference>
<dbReference type="InterPro" id="IPR029058">
    <property type="entry name" value="AB_hydrolase_fold"/>
</dbReference>
<dbReference type="RefSeq" id="WP_061787654.1">
    <property type="nucleotide sequence ID" value="NZ_LR134406.1"/>
</dbReference>
<sequence length="1582" mass="168219">MSETATQLIATARNAGIMLWVERGALKFRAPTGTLTGELREAIRANRDAVIAALQEGNTLTEDPANQYAPFALTDIQAAYLLGRSSTYQTGGVACHAYLEVDMGPIDRVRLERALDLLIARHGALRTSFHTAGFQQVHPVSEITRPPVVEVDATGLPALIAEFSHEVLDAENPPLLRLGISRGATASDDRLHVSVDFLMADWTGITLLIDQLAALHAHPETDLGEPGPTFRDYVMATSLDESDHRVQADRRFWSERLGAAPEPPELPLVPSRADAPATFTRYAHALSPEATIAFLDRARAAGVSPAALAMSGYAKVLGTWSQNREFALVATLLDRQDVHPRIGSLIGDFTSTGLVPVKISDTDDLTRQISSGLADVLDHRTHSGVSVMRDLNRRTGGVQRFFPYVFTAAIDPSRITEKTAQAWRITGGITQTPQVFIDCQVSVLNSRLCVNWDVREGTIDADVLATMFGCFTNWLDGAADAIDVSEKQLAARRRVPATTEWPNDCLHTAFFTTASTFPQRVAIIDGDGEHSFSELAHRALDIAAWLSGQGISTGDRVVICLPRGAGQVAAVLGVVAAGGCYVPVDVSHPRARRERVIASCGARVVLDADVLETIPQAGDPAQVRVANDPDADAYVIFTSGSTGDPKGVVMTHRAALNTIVDVRNRWNVGDEDRGLMVSSLGFDLSVFDIFGVLAFGGSLVIPAPSDYTDPSVWADLVSAHGVTLWNSAPAQASMVCDAAAPGALAGLRLVLVSGDWVPVNLGSRLWEHNPSMTVVALGGATEAGIWSNFHVVAPGDENRSSVPYGVALSGQAMDVVDADGRSRPDLVAGDIVIAGGSLARCYENDPESTTARFVERAGTRWYLTGDRGRWLPEGEIEFLGRLDTQVKVRGHRIELGEIESTALGCEGVAQAVAVAHSPDPQIPRDRQIALFVTPTDNGECSELATYLDSALAVAERTAAKQGAPGTTAHDARLVAALTHRLAAWLSRHERHTLNIVEFASGEPVAPTVIPVIHGFDFQYHLFSDDTAHQVVGDMRLISHGWAPGAEIAAHDSSNMVIVGAGIPPEVVAAELNHLASNAWVVVLGGDDKALANAGACVVVPLGGGSTGHVAVFDTLDTEELVKQVRQVLAEQLPPGWIPATVAVRSELPLTPNGKVDRAGLVELANGTAPEVAVVADEDSLCLEICRVVLHRPELAAGDNLFAHGADSMVMAQLVTAVRKQLPQAAGFSFDVILRALMDDPRPAGLDSFLQDSGTGIDSPASPAVTLPVDVEHGVRLLPQAEGEGTLLRVLAPGALGSSGYLEALATKLRIAGQVVGVELTDPAWYLSLPQETAFSELAQTVAPLVADLSPSRVQVIGHSIGGFLAGHISGALGDLGVETLAPVIINATPLTMVGSDELLREIFFLSVVGMPITNLGLELSDLMSLGAVMTAASASGQLDIPATLATIGPSDPALGATAERLLGFYAMSDAERLASYARNQRRNTGEDVDEELLHAQHDLFSHNYAASESPPPTLLTDIHLVVSDQDNSYIPGVVEQRVSYWRQATIGELHEHAVPGDHFSCVTPPLVSKLADIILRLSRENA</sequence>
<evidence type="ECO:0000256" key="1">
    <source>
        <dbReference type="ARBA" id="ARBA00001957"/>
    </source>
</evidence>
<proteinExistence type="predicted"/>
<dbReference type="EC" id="6.3.2.-" evidence="4"/>
<protein>
    <submittedName>
        <fullName evidence="4">Phenyloxazoline synthase MbtB</fullName>
        <ecNumber evidence="4">6.3.2.-</ecNumber>
    </submittedName>
</protein>
<reference evidence="4 5" key="1">
    <citation type="submission" date="2018-12" db="EMBL/GenBank/DDBJ databases">
        <authorList>
            <consortium name="Pathogen Informatics"/>
        </authorList>
    </citation>
    <scope>NUCLEOTIDE SEQUENCE [LARGE SCALE GENOMIC DNA]</scope>
    <source>
        <strain evidence="4 5">NCTC12967</strain>
    </source>
</reference>
<dbReference type="InterPro" id="IPR041464">
    <property type="entry name" value="TubC_N"/>
</dbReference>
<dbReference type="PROSITE" id="PS50075">
    <property type="entry name" value="CARRIER"/>
    <property type="match status" value="1"/>
</dbReference>
<organism evidence="4 5">
    <name type="scientific">Arachnia propionica</name>
    <dbReference type="NCBI Taxonomy" id="1750"/>
    <lineage>
        <taxon>Bacteria</taxon>
        <taxon>Bacillati</taxon>
        <taxon>Actinomycetota</taxon>
        <taxon>Actinomycetes</taxon>
        <taxon>Propionibacteriales</taxon>
        <taxon>Propionibacteriaceae</taxon>
        <taxon>Arachnia</taxon>
    </lineage>
</organism>
<name>A0A448N1W4_9ACTN</name>
<dbReference type="InterPro" id="IPR036736">
    <property type="entry name" value="ACP-like_sf"/>
</dbReference>
<gene>
    <name evidence="4" type="primary">mbtB_2</name>
    <name evidence="4" type="ORF">NCTC12967_02706</name>
</gene>
<dbReference type="Pfam" id="PF00668">
    <property type="entry name" value="Condensation"/>
    <property type="match status" value="1"/>
</dbReference>
<feature type="domain" description="Carrier" evidence="3">
    <location>
        <begin position="1171"/>
        <end position="1253"/>
    </location>
</feature>
<dbReference type="Gene3D" id="3.30.300.30">
    <property type="match status" value="2"/>
</dbReference>
<dbReference type="EMBL" id="LR134406">
    <property type="protein sequence ID" value="VEH71386.1"/>
    <property type="molecule type" value="Genomic_DNA"/>
</dbReference>
<dbReference type="GO" id="GO:0016874">
    <property type="term" value="F:ligase activity"/>
    <property type="evidence" value="ECO:0007669"/>
    <property type="project" value="UniProtKB-KW"/>
</dbReference>
<keyword evidence="2 4" id="KW-0436">Ligase</keyword>
<dbReference type="Pfam" id="PF18563">
    <property type="entry name" value="TubC_N"/>
    <property type="match status" value="1"/>
</dbReference>
<evidence type="ECO:0000313" key="4">
    <source>
        <dbReference type="EMBL" id="VEH71386.1"/>
    </source>
</evidence>
<dbReference type="GO" id="GO:0005737">
    <property type="term" value="C:cytoplasm"/>
    <property type="evidence" value="ECO:0007669"/>
    <property type="project" value="TreeGrafter"/>
</dbReference>
<accession>A0A448N1W4</accession>
<dbReference type="GO" id="GO:0044550">
    <property type="term" value="P:secondary metabolite biosynthetic process"/>
    <property type="evidence" value="ECO:0007669"/>
    <property type="project" value="TreeGrafter"/>
</dbReference>